<evidence type="ECO:0000256" key="7">
    <source>
        <dbReference type="ARBA" id="ARBA00023180"/>
    </source>
</evidence>
<sequence length="503" mass="53713">MVAVVTAILQAMSMTDNNKATATKGDSAVGYLALCSAWEAAKKASTAKLPGLPTTAAFEEIQQFNISLATEERKLLIDGTPDKKGWDAIKATVKQKASEVDWSKEWSGCDSERKATADNSDQWQKNNPRGFTDSHIAELRGLINATATAAAALAAELKKPITTGSTLIETQIQQLGKQAMCGATGSHVFEGQFCKDTTGTSDATKTTTCAKAKNGISIGMDIVCMCTANTHDKCATGASEYSSGSASIKDNAIKAFTEECTTASEPTDLPTAINKALTAVRSAITWDNGGGAGGLRIIGKAVGSSCAAATDWCVDYSDCYKKDKGFDHIPWVKHLLEKAKLYKEYTNHLAAKEVIKSQLEALRDRVRIEYTRNRPETKLLPTQVQGKPTTTAESSSKENVCDKHHASQDNCTKAQCDYDATAADGKKCKPKAGTKGRTGTGDGVAGGATTEKCKGKLEDACKKDTGCKWDGKESKDSSALANKQLELMAAAFIDFVSFLFYEF</sequence>
<dbReference type="VEuPathDB" id="TriTrypDB:Tb11.v5.0316"/>
<dbReference type="GO" id="GO:0005886">
    <property type="term" value="C:plasma membrane"/>
    <property type="evidence" value="ECO:0007669"/>
    <property type="project" value="UniProtKB-SubCell"/>
</dbReference>
<feature type="region of interest" description="Disordered" evidence="9">
    <location>
        <begin position="104"/>
        <end position="128"/>
    </location>
</feature>
<feature type="domain" description="Trypanosome variant surface glycoprotein C-terminal" evidence="10">
    <location>
        <begin position="401"/>
        <end position="495"/>
    </location>
</feature>
<evidence type="ECO:0000256" key="3">
    <source>
        <dbReference type="ARBA" id="ARBA00022475"/>
    </source>
</evidence>
<keyword evidence="4" id="KW-0336">GPI-anchor</keyword>
<feature type="domain" description="Trypanosome variant surface glycoprotein B-type N-terminal" evidence="11">
    <location>
        <begin position="14"/>
        <end position="360"/>
    </location>
</feature>
<name>A0A1J0R9K1_9TRYP</name>
<evidence type="ECO:0000256" key="1">
    <source>
        <dbReference type="ARBA" id="ARBA00002523"/>
    </source>
</evidence>
<accession>A0A1J0R9K1</accession>
<keyword evidence="8" id="KW-0449">Lipoprotein</keyword>
<feature type="compositionally biased region" description="Polar residues" evidence="9">
    <location>
        <begin position="117"/>
        <end position="128"/>
    </location>
</feature>
<comment type="function">
    <text evidence="1">VSG forms a coat on the surface of the parasite. The trypanosome evades the immune response of the host by expressing a series of antigenically distinct VSGs from an estimated 1000 VSG genes.</text>
</comment>
<keyword evidence="6" id="KW-0472">Membrane</keyword>
<reference evidence="12" key="1">
    <citation type="submission" date="2016-08" db="EMBL/GenBank/DDBJ databases">
        <title>VSG repertoire of Trypanosoma brucei EATRO 1125.</title>
        <authorList>
            <person name="Cross G.A."/>
        </authorList>
    </citation>
    <scope>NUCLEOTIDE SEQUENCE</scope>
    <source>
        <strain evidence="12">EATRO 1125</strain>
    </source>
</reference>
<keyword evidence="7" id="KW-0325">Glycoprotein</keyword>
<dbReference type="Gene3D" id="3.30.1680.40">
    <property type="match status" value="1"/>
</dbReference>
<dbReference type="VEuPathDB" id="TriTrypDB:Tb427_000611200"/>
<evidence type="ECO:0000256" key="4">
    <source>
        <dbReference type="ARBA" id="ARBA00022622"/>
    </source>
</evidence>
<dbReference type="GO" id="GO:0098552">
    <property type="term" value="C:side of membrane"/>
    <property type="evidence" value="ECO:0007669"/>
    <property type="project" value="UniProtKB-KW"/>
</dbReference>
<keyword evidence="5" id="KW-0732">Signal</keyword>
<comment type="subcellular location">
    <subcellularLocation>
        <location evidence="2">Cell membrane</location>
        <topology evidence="2">Lipid-anchor</topology>
        <topology evidence="2">GPI-anchor</topology>
    </subcellularLocation>
</comment>
<protein>
    <submittedName>
        <fullName evidence="12">Variant surface glycoprotein 1125.4063</fullName>
    </submittedName>
</protein>
<dbReference type="AlphaFoldDB" id="A0A1J0R9K1"/>
<evidence type="ECO:0000313" key="12">
    <source>
        <dbReference type="EMBL" id="APD74597.1"/>
    </source>
</evidence>
<dbReference type="EMBL" id="KX700641">
    <property type="protein sequence ID" value="APD74597.1"/>
    <property type="molecule type" value="Genomic_DNA"/>
</dbReference>
<evidence type="ECO:0000256" key="8">
    <source>
        <dbReference type="ARBA" id="ARBA00023288"/>
    </source>
</evidence>
<evidence type="ECO:0000256" key="5">
    <source>
        <dbReference type="ARBA" id="ARBA00022729"/>
    </source>
</evidence>
<dbReference type="Pfam" id="PF13206">
    <property type="entry name" value="VSG_B"/>
    <property type="match status" value="1"/>
</dbReference>
<evidence type="ECO:0000256" key="2">
    <source>
        <dbReference type="ARBA" id="ARBA00004609"/>
    </source>
</evidence>
<dbReference type="Pfam" id="PF10659">
    <property type="entry name" value="Trypan_glycop_C"/>
    <property type="match status" value="1"/>
</dbReference>
<organism evidence="12">
    <name type="scientific">Trypanosoma brucei</name>
    <dbReference type="NCBI Taxonomy" id="5691"/>
    <lineage>
        <taxon>Eukaryota</taxon>
        <taxon>Discoba</taxon>
        <taxon>Euglenozoa</taxon>
        <taxon>Kinetoplastea</taxon>
        <taxon>Metakinetoplastina</taxon>
        <taxon>Trypanosomatida</taxon>
        <taxon>Trypanosomatidae</taxon>
        <taxon>Trypanosoma</taxon>
    </lineage>
</organism>
<dbReference type="InterPro" id="IPR025932">
    <property type="entry name" value="Trypano_VSG_B_N_dom"/>
</dbReference>
<proteinExistence type="predicted"/>
<dbReference type="VEuPathDB" id="TriTrypDB:Tb1125.Tb10.v4.0189"/>
<keyword evidence="3" id="KW-1003">Cell membrane</keyword>
<dbReference type="InterPro" id="IPR019609">
    <property type="entry name" value="Variant_surf_glycoprt_trypan_C"/>
</dbReference>
<evidence type="ECO:0000256" key="6">
    <source>
        <dbReference type="ARBA" id="ARBA00023136"/>
    </source>
</evidence>
<evidence type="ECO:0000259" key="11">
    <source>
        <dbReference type="Pfam" id="PF13206"/>
    </source>
</evidence>
<evidence type="ECO:0000256" key="9">
    <source>
        <dbReference type="SAM" id="MobiDB-lite"/>
    </source>
</evidence>
<evidence type="ECO:0000259" key="10">
    <source>
        <dbReference type="Pfam" id="PF10659"/>
    </source>
</evidence>